<keyword evidence="1" id="KW-0378">Hydrolase</keyword>
<evidence type="ECO:0000256" key="1">
    <source>
        <dbReference type="ARBA" id="ARBA00022801"/>
    </source>
</evidence>
<gene>
    <name evidence="3" type="ORF">Plil01_001789800</name>
</gene>
<comment type="caution">
    <text evidence="3">The sequence shown here is derived from an EMBL/GenBank/DDBJ whole genome shotgun (WGS) entry which is preliminary data.</text>
</comment>
<dbReference type="InterPro" id="IPR050300">
    <property type="entry name" value="GDXG_lipolytic_enzyme"/>
</dbReference>
<dbReference type="PANTHER" id="PTHR48081:SF8">
    <property type="entry name" value="ALPHA_BETA HYDROLASE FOLD-3 DOMAIN-CONTAINING PROTEIN-RELATED"/>
    <property type="match status" value="1"/>
</dbReference>
<accession>A0A9W6YHL0</accession>
<dbReference type="InterPro" id="IPR013094">
    <property type="entry name" value="AB_hydrolase_3"/>
</dbReference>
<dbReference type="PANTHER" id="PTHR48081">
    <property type="entry name" value="AB HYDROLASE SUPERFAMILY PROTEIN C4A8.06C"/>
    <property type="match status" value="1"/>
</dbReference>
<proteinExistence type="predicted"/>
<organism evidence="3 4">
    <name type="scientific">Phytophthora lilii</name>
    <dbReference type="NCBI Taxonomy" id="2077276"/>
    <lineage>
        <taxon>Eukaryota</taxon>
        <taxon>Sar</taxon>
        <taxon>Stramenopiles</taxon>
        <taxon>Oomycota</taxon>
        <taxon>Peronosporomycetes</taxon>
        <taxon>Peronosporales</taxon>
        <taxon>Peronosporaceae</taxon>
        <taxon>Phytophthora</taxon>
    </lineage>
</organism>
<dbReference type="Proteomes" id="UP001165083">
    <property type="component" value="Unassembled WGS sequence"/>
</dbReference>
<name>A0A9W6YHL0_9STRA</name>
<dbReference type="Pfam" id="PF07859">
    <property type="entry name" value="Abhydrolase_3"/>
    <property type="match status" value="1"/>
</dbReference>
<evidence type="ECO:0000259" key="2">
    <source>
        <dbReference type="Pfam" id="PF07859"/>
    </source>
</evidence>
<dbReference type="OrthoDB" id="408631at2759"/>
<reference evidence="3" key="1">
    <citation type="submission" date="2023-04" db="EMBL/GenBank/DDBJ databases">
        <title>Phytophthora lilii NBRC 32176.</title>
        <authorList>
            <person name="Ichikawa N."/>
            <person name="Sato H."/>
            <person name="Tonouchi N."/>
        </authorList>
    </citation>
    <scope>NUCLEOTIDE SEQUENCE</scope>
    <source>
        <strain evidence="3">NBRC 32176</strain>
    </source>
</reference>
<dbReference type="EMBL" id="BSXW01012450">
    <property type="protein sequence ID" value="GMF65193.1"/>
    <property type="molecule type" value="Genomic_DNA"/>
</dbReference>
<protein>
    <submittedName>
        <fullName evidence="3">Unnamed protein product</fullName>
    </submittedName>
</protein>
<dbReference type="SUPFAM" id="SSF53474">
    <property type="entry name" value="alpha/beta-Hydrolases"/>
    <property type="match status" value="1"/>
</dbReference>
<evidence type="ECO:0000313" key="4">
    <source>
        <dbReference type="Proteomes" id="UP001165083"/>
    </source>
</evidence>
<dbReference type="Gene3D" id="3.40.50.1820">
    <property type="entry name" value="alpha/beta hydrolase"/>
    <property type="match status" value="1"/>
</dbReference>
<feature type="domain" description="Alpha/beta hydrolase fold-3" evidence="2">
    <location>
        <begin position="20"/>
        <end position="188"/>
    </location>
</feature>
<dbReference type="AlphaFoldDB" id="A0A9W6YHL0"/>
<dbReference type="GO" id="GO:0016787">
    <property type="term" value="F:hydrolase activity"/>
    <property type="evidence" value="ECO:0007669"/>
    <property type="project" value="UniProtKB-KW"/>
</dbReference>
<keyword evidence="4" id="KW-1185">Reference proteome</keyword>
<sequence length="228" mass="25266">MIEKELSKLSNRDVKIDLLLGNYRKAPEFCFPTQPKDAVTLYEDYQLNHEGLSPSHIILASDSAGGGLVMSTLLRLRDSKPEHLPLAAMVLAPAVDLTGDEPGAPHCFLSRNLCKAVWVAYHPRCADPSKWEDASSVHCNLRGLPPVFLQTGRLDYLYQHAARLVSKANADGVTNWEVDLHEDMPHVFSIFPTFILPYAQVGVHNLAAFAAKSFFKRNGGESRAARSR</sequence>
<evidence type="ECO:0000313" key="3">
    <source>
        <dbReference type="EMBL" id="GMF65193.1"/>
    </source>
</evidence>
<dbReference type="InterPro" id="IPR029058">
    <property type="entry name" value="AB_hydrolase_fold"/>
</dbReference>